<dbReference type="AlphaFoldDB" id="A0A1F5YEN0"/>
<name>A0A1F5YEN0_9BACT</name>
<comment type="caution">
    <text evidence="2">The sequence shown here is derived from an EMBL/GenBank/DDBJ whole genome shotgun (WGS) entry which is preliminary data.</text>
</comment>
<reference evidence="2 3" key="1">
    <citation type="journal article" date="2016" name="Nat. Commun.">
        <title>Thousands of microbial genomes shed light on interconnected biogeochemical processes in an aquifer system.</title>
        <authorList>
            <person name="Anantharaman K."/>
            <person name="Brown C.T."/>
            <person name="Hug L.A."/>
            <person name="Sharon I."/>
            <person name="Castelle C.J."/>
            <person name="Probst A.J."/>
            <person name="Thomas B.C."/>
            <person name="Singh A."/>
            <person name="Wilkins M.J."/>
            <person name="Karaoz U."/>
            <person name="Brodie E.L."/>
            <person name="Williams K.H."/>
            <person name="Hubbard S.S."/>
            <person name="Banfield J.F."/>
        </authorList>
    </citation>
    <scope>NUCLEOTIDE SEQUENCE [LARGE SCALE GENOMIC DNA]</scope>
</reference>
<dbReference type="Proteomes" id="UP000176992">
    <property type="component" value="Unassembled WGS sequence"/>
</dbReference>
<keyword evidence="1" id="KW-0812">Transmembrane</keyword>
<evidence type="ECO:0000313" key="2">
    <source>
        <dbReference type="EMBL" id="OGF98615.1"/>
    </source>
</evidence>
<dbReference type="EMBL" id="MFIV01000075">
    <property type="protein sequence ID" value="OGF98615.1"/>
    <property type="molecule type" value="Genomic_DNA"/>
</dbReference>
<keyword evidence="1" id="KW-0472">Membrane</keyword>
<sequence>MNDKLKLIIFGLGGMVGSFLLILLIFWLVLSPKAKSEAQMAETEAQAAQATAPAQEAPAAQAVEKGQRVPGGEVLEIADVLGQEIPLEPKVTGYGWANWGMSAADVLAHLAQDGVSDTVYYKPTTDSDFSSVVALNPDPERYKIEYRFYNDKLFHAEVFYSDAFKSNTFNSFLLSMMTKYGRPYEQYASVDEAGNVILHVKWDTEDSLIELVARPRGVYSVFIDSQVTLIQLEEARKALDRLP</sequence>
<protein>
    <submittedName>
        <fullName evidence="2">Uncharacterized protein</fullName>
    </submittedName>
</protein>
<gene>
    <name evidence="2" type="ORF">A2Z86_01110</name>
</gene>
<feature type="transmembrane region" description="Helical" evidence="1">
    <location>
        <begin position="7"/>
        <end position="30"/>
    </location>
</feature>
<evidence type="ECO:0000313" key="3">
    <source>
        <dbReference type="Proteomes" id="UP000176992"/>
    </source>
</evidence>
<accession>A0A1F5YEN0</accession>
<keyword evidence="1" id="KW-1133">Transmembrane helix</keyword>
<organism evidence="2 3">
    <name type="scientific">Candidatus Glassbacteria bacterium GWA2_58_10</name>
    <dbReference type="NCBI Taxonomy" id="1817865"/>
    <lineage>
        <taxon>Bacteria</taxon>
        <taxon>Candidatus Glassiibacteriota</taxon>
    </lineage>
</organism>
<evidence type="ECO:0000256" key="1">
    <source>
        <dbReference type="SAM" id="Phobius"/>
    </source>
</evidence>
<proteinExistence type="predicted"/>